<dbReference type="SUPFAM" id="SSF53850">
    <property type="entry name" value="Periplasmic binding protein-like II"/>
    <property type="match status" value="1"/>
</dbReference>
<evidence type="ECO:0000256" key="1">
    <source>
        <dbReference type="SAM" id="SignalP"/>
    </source>
</evidence>
<reference evidence="2 3" key="1">
    <citation type="submission" date="2016-10" db="EMBL/GenBank/DDBJ databases">
        <authorList>
            <person name="de Groot N.N."/>
        </authorList>
    </citation>
    <scope>NUCLEOTIDE SEQUENCE [LARGE SCALE GENOMIC DNA]</scope>
    <source>
        <strain evidence="2 3">CGMCC 1.9109</strain>
    </source>
</reference>
<keyword evidence="1" id="KW-0732">Signal</keyword>
<dbReference type="STRING" id="637679.GCA_001550055_03676"/>
<dbReference type="Proteomes" id="UP000183685">
    <property type="component" value="Unassembled WGS sequence"/>
</dbReference>
<dbReference type="AlphaFoldDB" id="A0A1G7BGZ5"/>
<organism evidence="2 3">
    <name type="scientific">Kordiimonas lacus</name>
    <dbReference type="NCBI Taxonomy" id="637679"/>
    <lineage>
        <taxon>Bacteria</taxon>
        <taxon>Pseudomonadati</taxon>
        <taxon>Pseudomonadota</taxon>
        <taxon>Alphaproteobacteria</taxon>
        <taxon>Kordiimonadales</taxon>
        <taxon>Kordiimonadaceae</taxon>
        <taxon>Kordiimonas</taxon>
    </lineage>
</organism>
<dbReference type="EMBL" id="FNAK01000005">
    <property type="protein sequence ID" value="SDE26263.1"/>
    <property type="molecule type" value="Genomic_DNA"/>
</dbReference>
<feature type="chain" id="PRO_5010263286" description="Extracellular solute-binding protein, family 3" evidence="1">
    <location>
        <begin position="23"/>
        <end position="260"/>
    </location>
</feature>
<keyword evidence="3" id="KW-1185">Reference proteome</keyword>
<proteinExistence type="predicted"/>
<sequence>MRILLKFLSLIACALCTVTTFADTPRPVITIAAQEMPDLLKAGADLPYNKLMELLLDGAPADLTITIYPGQRGVMQWVRQESQCLFGNITLPGGKRIPHSVLSEEEFSNLILAGPFNRIAVHMFALHEIPPTDARTIGAQLVAVDTIAHTDTSLYAPALRRLKYAKVPSTLEAFRLLEQGRVQMVLAYGIDAALALDKLKIAADVRYDPSAPILEFEENLACWKSPETEALVTHVQKRISNTRKSGALARHFPQIPGDRP</sequence>
<name>A0A1G7BGZ5_9PROT</name>
<dbReference type="RefSeq" id="WP_068307688.1">
    <property type="nucleotide sequence ID" value="NZ_FNAK01000005.1"/>
</dbReference>
<feature type="signal peptide" evidence="1">
    <location>
        <begin position="1"/>
        <end position="22"/>
    </location>
</feature>
<gene>
    <name evidence="2" type="ORF">SAMN04488071_2511</name>
</gene>
<evidence type="ECO:0008006" key="4">
    <source>
        <dbReference type="Google" id="ProtNLM"/>
    </source>
</evidence>
<evidence type="ECO:0000313" key="3">
    <source>
        <dbReference type="Proteomes" id="UP000183685"/>
    </source>
</evidence>
<protein>
    <recommendedName>
        <fullName evidence="4">Extracellular solute-binding protein, family 3</fullName>
    </recommendedName>
</protein>
<evidence type="ECO:0000313" key="2">
    <source>
        <dbReference type="EMBL" id="SDE26263.1"/>
    </source>
</evidence>
<accession>A0A1G7BGZ5</accession>